<evidence type="ECO:0000256" key="2">
    <source>
        <dbReference type="ARBA" id="ARBA00012438"/>
    </source>
</evidence>
<keyword evidence="8" id="KW-0902">Two-component regulatory system</keyword>
<feature type="transmembrane region" description="Helical" evidence="9">
    <location>
        <begin position="123"/>
        <end position="146"/>
    </location>
</feature>
<evidence type="ECO:0000256" key="1">
    <source>
        <dbReference type="ARBA" id="ARBA00000085"/>
    </source>
</evidence>
<keyword evidence="10" id="KW-0732">Signal</keyword>
<feature type="domain" description="Histidine kinase/HSP90-like ATPase" evidence="11">
    <location>
        <begin position="569"/>
        <end position="656"/>
    </location>
</feature>
<protein>
    <recommendedName>
        <fullName evidence="2">histidine kinase</fullName>
        <ecNumber evidence="2">2.7.13.3</ecNumber>
    </recommendedName>
</protein>
<dbReference type="Gene3D" id="1.20.5.1930">
    <property type="match status" value="1"/>
</dbReference>
<feature type="transmembrane region" description="Helical" evidence="9">
    <location>
        <begin position="309"/>
        <end position="329"/>
    </location>
</feature>
<evidence type="ECO:0000259" key="11">
    <source>
        <dbReference type="Pfam" id="PF02518"/>
    </source>
</evidence>
<keyword evidence="9" id="KW-0472">Membrane</keyword>
<evidence type="ECO:0000256" key="6">
    <source>
        <dbReference type="ARBA" id="ARBA00022777"/>
    </source>
</evidence>
<organism evidence="13 14">
    <name type="scientific">Nocardioides humi</name>
    <dbReference type="NCBI Taxonomy" id="449461"/>
    <lineage>
        <taxon>Bacteria</taxon>
        <taxon>Bacillati</taxon>
        <taxon>Actinomycetota</taxon>
        <taxon>Actinomycetes</taxon>
        <taxon>Propionibacteriales</taxon>
        <taxon>Nocardioidaceae</taxon>
        <taxon>Nocardioides</taxon>
    </lineage>
</organism>
<dbReference type="RefSeq" id="WP_141006729.1">
    <property type="nucleotide sequence ID" value="NZ_BAAAOR010000023.1"/>
</dbReference>
<keyword evidence="5" id="KW-0547">Nucleotide-binding</keyword>
<feature type="transmembrane region" description="Helical" evidence="9">
    <location>
        <begin position="67"/>
        <end position="89"/>
    </location>
</feature>
<accession>A0ABN2ANX8</accession>
<feature type="transmembrane region" description="Helical" evidence="9">
    <location>
        <begin position="96"/>
        <end position="117"/>
    </location>
</feature>
<comment type="catalytic activity">
    <reaction evidence="1">
        <text>ATP + protein L-histidine = ADP + protein N-phospho-L-histidine.</text>
        <dbReference type="EC" id="2.7.13.3"/>
    </reaction>
</comment>
<evidence type="ECO:0000313" key="13">
    <source>
        <dbReference type="EMBL" id="GAA1522183.1"/>
    </source>
</evidence>
<name>A0ABN2ANX8_9ACTN</name>
<dbReference type="InterPro" id="IPR050482">
    <property type="entry name" value="Sensor_HK_TwoCompSys"/>
</dbReference>
<dbReference type="InterPro" id="IPR003594">
    <property type="entry name" value="HATPase_dom"/>
</dbReference>
<dbReference type="EMBL" id="BAAAOR010000023">
    <property type="protein sequence ID" value="GAA1522183.1"/>
    <property type="molecule type" value="Genomic_DNA"/>
</dbReference>
<feature type="transmembrane region" description="Helical" evidence="9">
    <location>
        <begin position="215"/>
        <end position="239"/>
    </location>
</feature>
<evidence type="ECO:0000256" key="4">
    <source>
        <dbReference type="ARBA" id="ARBA00022679"/>
    </source>
</evidence>
<keyword evidence="9" id="KW-0812">Transmembrane</keyword>
<comment type="caution">
    <text evidence="13">The sequence shown here is derived from an EMBL/GenBank/DDBJ whole genome shotgun (WGS) entry which is preliminary data.</text>
</comment>
<feature type="transmembrane region" description="Helical" evidence="9">
    <location>
        <begin position="245"/>
        <end position="268"/>
    </location>
</feature>
<keyword evidence="9" id="KW-1133">Transmembrane helix</keyword>
<gene>
    <name evidence="13" type="ORF">GCM10009788_27570</name>
</gene>
<feature type="signal peptide" evidence="10">
    <location>
        <begin position="1"/>
        <end position="23"/>
    </location>
</feature>
<dbReference type="Pfam" id="PF02518">
    <property type="entry name" value="HATPase_c"/>
    <property type="match status" value="1"/>
</dbReference>
<reference evidence="13 14" key="1">
    <citation type="journal article" date="2019" name="Int. J. Syst. Evol. Microbiol.">
        <title>The Global Catalogue of Microorganisms (GCM) 10K type strain sequencing project: providing services to taxonomists for standard genome sequencing and annotation.</title>
        <authorList>
            <consortium name="The Broad Institute Genomics Platform"/>
            <consortium name="The Broad Institute Genome Sequencing Center for Infectious Disease"/>
            <person name="Wu L."/>
            <person name="Ma J."/>
        </authorList>
    </citation>
    <scope>NUCLEOTIDE SEQUENCE [LARGE SCALE GENOMIC DNA]</scope>
    <source>
        <strain evidence="13 14">JCM 14942</strain>
    </source>
</reference>
<evidence type="ECO:0000256" key="8">
    <source>
        <dbReference type="ARBA" id="ARBA00023012"/>
    </source>
</evidence>
<dbReference type="InterPro" id="IPR011712">
    <property type="entry name" value="Sig_transdc_His_kin_sub3_dim/P"/>
</dbReference>
<dbReference type="Proteomes" id="UP001500842">
    <property type="component" value="Unassembled WGS sequence"/>
</dbReference>
<feature type="transmembrane region" description="Helical" evidence="9">
    <location>
        <begin position="280"/>
        <end position="303"/>
    </location>
</feature>
<keyword evidence="7" id="KW-0067">ATP-binding</keyword>
<keyword evidence="4" id="KW-0808">Transferase</keyword>
<evidence type="ECO:0000256" key="9">
    <source>
        <dbReference type="SAM" id="Phobius"/>
    </source>
</evidence>
<dbReference type="InterPro" id="IPR036890">
    <property type="entry name" value="HATPase_C_sf"/>
</dbReference>
<evidence type="ECO:0000256" key="3">
    <source>
        <dbReference type="ARBA" id="ARBA00022553"/>
    </source>
</evidence>
<evidence type="ECO:0000256" key="10">
    <source>
        <dbReference type="SAM" id="SignalP"/>
    </source>
</evidence>
<dbReference type="CDD" id="cd16917">
    <property type="entry name" value="HATPase_UhpB-NarQ-NarX-like"/>
    <property type="match status" value="1"/>
</dbReference>
<dbReference type="PANTHER" id="PTHR24421">
    <property type="entry name" value="NITRATE/NITRITE SENSOR PROTEIN NARX-RELATED"/>
    <property type="match status" value="1"/>
</dbReference>
<evidence type="ECO:0000256" key="5">
    <source>
        <dbReference type="ARBA" id="ARBA00022741"/>
    </source>
</evidence>
<feature type="chain" id="PRO_5047041165" description="histidine kinase" evidence="10">
    <location>
        <begin position="24"/>
        <end position="656"/>
    </location>
</feature>
<evidence type="ECO:0000313" key="14">
    <source>
        <dbReference type="Proteomes" id="UP001500842"/>
    </source>
</evidence>
<sequence length="656" mass="68737">MRLPARTPVAGGLVVAGVSVALAALATPAHVDALSRVCARGLCDTLEQPSRELLDQVATVGLTAGGWAILVVVAQWARLLAFCALGIVMMLRRPSALATVTGIGLMIVALTDFLPAFDAHGPAKALLVVVAGLNQLSLFLILALFPDGHWHPAFLRRWWILPAVSVSAASVLHEAGSAVPVLDALQTPAILLLVLAQVHRYVRRSDWVARQQAKWVLVGFLALVSLMVVSAVLDVAGLLARFQLVVVAGAHVSFLLIGVGFTFAVLRYRLFDVGVVLWRTFLYGAGTVGVLAAYFALVAFAGMSLPLQTASAVGIAVIAVAVLGGAWLAGRVEERLRRRLYGDANVAAALASSIAAPDGGGGLARVIARSLAIPFVEVRGADGEVVSTAGDEKAGGLVRQDVVDGPTVVGTLLLAPAYGSELDARDLRALDEVMPFVVLVLRAQRETEQLRQARIAAATSREDERRRLRRDLHDGVGPLLASQLVTLDTIRVARERGLPAPQLHASLEEQIRAAIGEIRTLTHDLRPPALDAGGLASALRSESDRAAVAGLVVESRVQLGDGPLPAAVEVNLLRIVREAVTNVVRHANARQVEIQVGVGDGTIELSVTDDGGGRGDAVPGVGTSSMCERAEELGGTLAITPGPGGHGTRVHGRIPL</sequence>
<keyword evidence="3" id="KW-0597">Phosphoprotein</keyword>
<dbReference type="SUPFAM" id="SSF55874">
    <property type="entry name" value="ATPase domain of HSP90 chaperone/DNA topoisomerase II/histidine kinase"/>
    <property type="match status" value="1"/>
</dbReference>
<proteinExistence type="predicted"/>
<evidence type="ECO:0000259" key="12">
    <source>
        <dbReference type="Pfam" id="PF07730"/>
    </source>
</evidence>
<dbReference type="EC" id="2.7.13.3" evidence="2"/>
<keyword evidence="14" id="KW-1185">Reference proteome</keyword>
<dbReference type="Pfam" id="PF07730">
    <property type="entry name" value="HisKA_3"/>
    <property type="match status" value="1"/>
</dbReference>
<feature type="domain" description="Signal transduction histidine kinase subgroup 3 dimerisation and phosphoacceptor" evidence="12">
    <location>
        <begin position="464"/>
        <end position="530"/>
    </location>
</feature>
<evidence type="ECO:0000256" key="7">
    <source>
        <dbReference type="ARBA" id="ARBA00022840"/>
    </source>
</evidence>
<keyword evidence="6" id="KW-0418">Kinase</keyword>
<dbReference type="Gene3D" id="3.30.565.10">
    <property type="entry name" value="Histidine kinase-like ATPase, C-terminal domain"/>
    <property type="match status" value="1"/>
</dbReference>
<dbReference type="PANTHER" id="PTHR24421:SF10">
    <property type="entry name" value="NITRATE_NITRITE SENSOR PROTEIN NARQ"/>
    <property type="match status" value="1"/>
</dbReference>